<evidence type="ECO:0000313" key="2">
    <source>
        <dbReference type="Proteomes" id="UP000265715"/>
    </source>
</evidence>
<sequence>MSSVRRLWEKVLEAAEEDLVRELVHSLKAEEAEAICGRGIAAVAAYALPRAEPPDLLAFLEMDARPAVLWRGDERVMEGELLEIAFHVEEHPDPGYRLELVGAAEPAEPVAR</sequence>
<accession>A0A399EZ14</accession>
<comment type="caution">
    <text evidence="1">The sequence shown here is derived from an EMBL/GenBank/DDBJ whole genome shotgun (WGS) entry which is preliminary data.</text>
</comment>
<dbReference type="OrthoDB" id="9877590at2"/>
<organism evidence="1 2">
    <name type="scientific">Calidithermus terrae</name>
    <dbReference type="NCBI Taxonomy" id="1408545"/>
    <lineage>
        <taxon>Bacteria</taxon>
        <taxon>Thermotogati</taxon>
        <taxon>Deinococcota</taxon>
        <taxon>Deinococci</taxon>
        <taxon>Thermales</taxon>
        <taxon>Thermaceae</taxon>
        <taxon>Calidithermus</taxon>
    </lineage>
</organism>
<protein>
    <submittedName>
        <fullName evidence="1">Uncharacterized protein</fullName>
    </submittedName>
</protein>
<evidence type="ECO:0000313" key="1">
    <source>
        <dbReference type="EMBL" id="RIH88636.1"/>
    </source>
</evidence>
<dbReference type="EMBL" id="QXDL01000025">
    <property type="protein sequence ID" value="RIH88636.1"/>
    <property type="molecule type" value="Genomic_DNA"/>
</dbReference>
<reference evidence="1 2" key="1">
    <citation type="submission" date="2018-08" db="EMBL/GenBank/DDBJ databases">
        <title>Meiothermus terrae DSM 26712 genome sequencing project.</title>
        <authorList>
            <person name="Da Costa M.S."/>
            <person name="Albuquerque L."/>
            <person name="Raposo P."/>
            <person name="Froufe H.J.C."/>
            <person name="Barroso C.S."/>
            <person name="Egas C."/>
        </authorList>
    </citation>
    <scope>NUCLEOTIDE SEQUENCE [LARGE SCALE GENOMIC DNA]</scope>
    <source>
        <strain evidence="1 2">DSM 26712</strain>
    </source>
</reference>
<gene>
    <name evidence="1" type="ORF">Mterra_00940</name>
</gene>
<dbReference type="AlphaFoldDB" id="A0A399EZ14"/>
<dbReference type="RefSeq" id="WP_119314131.1">
    <property type="nucleotide sequence ID" value="NZ_QXDL01000025.1"/>
</dbReference>
<name>A0A399EZ14_9DEIN</name>
<dbReference type="Proteomes" id="UP000265715">
    <property type="component" value="Unassembled WGS sequence"/>
</dbReference>
<keyword evidence="2" id="KW-1185">Reference proteome</keyword>
<proteinExistence type="predicted"/>